<organism evidence="2 3">
    <name type="scientific">Lottiidibacillus patelloidae</name>
    <dbReference type="NCBI Taxonomy" id="2670334"/>
    <lineage>
        <taxon>Bacteria</taxon>
        <taxon>Bacillati</taxon>
        <taxon>Bacillota</taxon>
        <taxon>Bacilli</taxon>
        <taxon>Bacillales</taxon>
        <taxon>Bacillaceae</taxon>
        <taxon>Lottiidibacillus</taxon>
    </lineage>
</organism>
<keyword evidence="1" id="KW-0472">Membrane</keyword>
<comment type="caution">
    <text evidence="2">The sequence shown here is derived from an EMBL/GenBank/DDBJ whole genome shotgun (WGS) entry which is preliminary data.</text>
</comment>
<keyword evidence="3" id="KW-1185">Reference proteome</keyword>
<dbReference type="Proteomes" id="UP000217083">
    <property type="component" value="Unassembled WGS sequence"/>
</dbReference>
<keyword evidence="1" id="KW-1133">Transmembrane helix</keyword>
<dbReference type="RefSeq" id="WP_094922188.1">
    <property type="nucleotide sequence ID" value="NZ_NPIA01000002.1"/>
</dbReference>
<evidence type="ECO:0000313" key="2">
    <source>
        <dbReference type="EMBL" id="OZM57525.1"/>
    </source>
</evidence>
<evidence type="ECO:0000313" key="3">
    <source>
        <dbReference type="Proteomes" id="UP000217083"/>
    </source>
</evidence>
<feature type="transmembrane region" description="Helical" evidence="1">
    <location>
        <begin position="145"/>
        <end position="164"/>
    </location>
</feature>
<reference evidence="2 3" key="2">
    <citation type="submission" date="2017-09" db="EMBL/GenBank/DDBJ databases">
        <title>Bacillus patelloidae sp. nov., isolated from the intestinal tract of a marine limpet.</title>
        <authorList>
            <person name="Liu R."/>
            <person name="Dong C."/>
            <person name="Shao Z."/>
        </authorList>
    </citation>
    <scope>NUCLEOTIDE SEQUENCE [LARGE SCALE GENOMIC DNA]</scope>
    <source>
        <strain evidence="2 3">SA5d-4</strain>
    </source>
</reference>
<dbReference type="NCBIfam" id="NF041644">
    <property type="entry name" value="CBO0543_fam"/>
    <property type="match status" value="1"/>
</dbReference>
<feature type="transmembrane region" description="Helical" evidence="1">
    <location>
        <begin position="91"/>
        <end position="112"/>
    </location>
</feature>
<reference evidence="3" key="1">
    <citation type="submission" date="2017-08" db="EMBL/GenBank/DDBJ databases">
        <authorList>
            <person name="Huang Z."/>
        </authorList>
    </citation>
    <scope>NUCLEOTIDE SEQUENCE [LARGE SCALE GENOMIC DNA]</scope>
    <source>
        <strain evidence="3">SA5d-4</strain>
    </source>
</reference>
<dbReference type="EMBL" id="NPIA01000002">
    <property type="protein sequence ID" value="OZM57525.1"/>
    <property type="molecule type" value="Genomic_DNA"/>
</dbReference>
<feature type="transmembrane region" description="Helical" evidence="1">
    <location>
        <begin position="30"/>
        <end position="49"/>
    </location>
</feature>
<protein>
    <submittedName>
        <fullName evidence="2">Uncharacterized protein</fullName>
    </submittedName>
</protein>
<evidence type="ECO:0000256" key="1">
    <source>
        <dbReference type="SAM" id="Phobius"/>
    </source>
</evidence>
<keyword evidence="1" id="KW-0812">Transmembrane</keyword>
<gene>
    <name evidence="2" type="ORF">CIB95_03915</name>
</gene>
<feature type="transmembrane region" description="Helical" evidence="1">
    <location>
        <begin position="61"/>
        <end position="79"/>
    </location>
</feature>
<dbReference type="InterPro" id="IPR048147">
    <property type="entry name" value="CBO0543-like"/>
</dbReference>
<dbReference type="AlphaFoldDB" id="A0A263BV02"/>
<proteinExistence type="predicted"/>
<sequence>MHITVALVCIIAVWKRGVWRDWQKYHTTMMYFALGNLLYNFLTANHFLWRFHSEPLANHTMVEMLYTFIVFPATALLFLAKYPEGKGYIKIAKHILIWVAIYGGFEYIYVLTNRIEYQYGWTLGWSIFFDFTMFPMLRLFHKHPLIAYVISFFMAIFWVHLFDVPVEIPVEDR</sequence>
<accession>A0A263BV02</accession>
<feature type="transmembrane region" description="Helical" evidence="1">
    <location>
        <begin position="119"/>
        <end position="139"/>
    </location>
</feature>
<name>A0A263BV02_9BACI</name>